<gene>
    <name evidence="2" type="ORF">QO001_000391</name>
</gene>
<proteinExistence type="predicted"/>
<dbReference type="RefSeq" id="WP_039903404.1">
    <property type="nucleotide sequence ID" value="NZ_JAJALK010000001.1"/>
</dbReference>
<sequence length="113" mass="11495">MIAAAHRFGWRGLALGSVLGATGVAVLAALQAATCRIARHWLDWISVLPPLGFGLQRAYEVTAGLQGRDGADVHPRGQACTCPSTPAGSVRASGIGSGGAGEPRGLARRVPAQ</sequence>
<dbReference type="Proteomes" id="UP001223420">
    <property type="component" value="Unassembled WGS sequence"/>
</dbReference>
<protein>
    <submittedName>
        <fullName evidence="2">Uncharacterized protein</fullName>
    </submittedName>
</protein>
<dbReference type="EMBL" id="JAUSWL010000001">
    <property type="protein sequence ID" value="MDQ0541483.1"/>
    <property type="molecule type" value="Genomic_DNA"/>
</dbReference>
<comment type="caution">
    <text evidence="2">The sequence shown here is derived from an EMBL/GenBank/DDBJ whole genome shotgun (WGS) entry which is preliminary data.</text>
</comment>
<feature type="region of interest" description="Disordered" evidence="1">
    <location>
        <begin position="82"/>
        <end position="113"/>
    </location>
</feature>
<evidence type="ECO:0000313" key="2">
    <source>
        <dbReference type="EMBL" id="MDQ0541483.1"/>
    </source>
</evidence>
<name>A0AAJ1WVU1_9HYPH</name>
<evidence type="ECO:0000313" key="3">
    <source>
        <dbReference type="Proteomes" id="UP001223420"/>
    </source>
</evidence>
<evidence type="ECO:0000256" key="1">
    <source>
        <dbReference type="SAM" id="MobiDB-lite"/>
    </source>
</evidence>
<accession>A0AAJ1WVU1</accession>
<organism evidence="2 3">
    <name type="scientific">Methylobacterium brachiatum</name>
    <dbReference type="NCBI Taxonomy" id="269660"/>
    <lineage>
        <taxon>Bacteria</taxon>
        <taxon>Pseudomonadati</taxon>
        <taxon>Pseudomonadota</taxon>
        <taxon>Alphaproteobacteria</taxon>
        <taxon>Hyphomicrobiales</taxon>
        <taxon>Methylobacteriaceae</taxon>
        <taxon>Methylobacterium</taxon>
    </lineage>
</organism>
<reference evidence="2" key="1">
    <citation type="submission" date="2023-07" db="EMBL/GenBank/DDBJ databases">
        <title>Genomic Encyclopedia of Type Strains, Phase IV (KMG-IV): sequencing the most valuable type-strain genomes for metagenomic binning, comparative biology and taxonomic classification.</title>
        <authorList>
            <person name="Goeker M."/>
        </authorList>
    </citation>
    <scope>NUCLEOTIDE SEQUENCE</scope>
    <source>
        <strain evidence="2">DSM 19569</strain>
    </source>
</reference>
<dbReference type="AlphaFoldDB" id="A0AAJ1WVU1"/>